<protein>
    <submittedName>
        <fullName evidence="1">Uncharacterized protein</fullName>
    </submittedName>
</protein>
<proteinExistence type="predicted"/>
<evidence type="ECO:0000313" key="1">
    <source>
        <dbReference type="EMBL" id="KAF2792286.1"/>
    </source>
</evidence>
<gene>
    <name evidence="1" type="ORF">K505DRAFT_338817</name>
</gene>
<evidence type="ECO:0000313" key="2">
    <source>
        <dbReference type="Proteomes" id="UP000799757"/>
    </source>
</evidence>
<sequence>MYSGADDLVARFENLNLSSLSDKSKRDWKAFGDKVFNLLPLLKRDATRGIYLEVDFYEVERVLGKLKRLKNRAQMDEELALVDATKPIEDMLQRVVDLGRAVSELKAGCEVFSQVLDEDRDDFLKWSFQGFEHNDQRGIATADREMTGRATDLSNAIPEPHRENIRKLAERVYKDAGQQHSTSLNLSAQEADDAIRDINKTIEQVNAALKGIAWQEAYTALVTMREVVQNFSASLSMRRASLGQYDTVWPGSRWKG</sequence>
<dbReference type="OrthoDB" id="3773020at2759"/>
<name>A0A6A6X7C6_9PLEO</name>
<reference evidence="1" key="1">
    <citation type="journal article" date="2020" name="Stud. Mycol.">
        <title>101 Dothideomycetes genomes: a test case for predicting lifestyles and emergence of pathogens.</title>
        <authorList>
            <person name="Haridas S."/>
            <person name="Albert R."/>
            <person name="Binder M."/>
            <person name="Bloem J."/>
            <person name="Labutti K."/>
            <person name="Salamov A."/>
            <person name="Andreopoulos B."/>
            <person name="Baker S."/>
            <person name="Barry K."/>
            <person name="Bills G."/>
            <person name="Bluhm B."/>
            <person name="Cannon C."/>
            <person name="Castanera R."/>
            <person name="Culley D."/>
            <person name="Daum C."/>
            <person name="Ezra D."/>
            <person name="Gonzalez J."/>
            <person name="Henrissat B."/>
            <person name="Kuo A."/>
            <person name="Liang C."/>
            <person name="Lipzen A."/>
            <person name="Lutzoni F."/>
            <person name="Magnuson J."/>
            <person name="Mondo S."/>
            <person name="Nolan M."/>
            <person name="Ohm R."/>
            <person name="Pangilinan J."/>
            <person name="Park H.-J."/>
            <person name="Ramirez L."/>
            <person name="Alfaro M."/>
            <person name="Sun H."/>
            <person name="Tritt A."/>
            <person name="Yoshinaga Y."/>
            <person name="Zwiers L.-H."/>
            <person name="Turgeon B."/>
            <person name="Goodwin S."/>
            <person name="Spatafora J."/>
            <person name="Crous P."/>
            <person name="Grigoriev I."/>
        </authorList>
    </citation>
    <scope>NUCLEOTIDE SEQUENCE</scope>
    <source>
        <strain evidence="1">CBS 109.77</strain>
    </source>
</reference>
<keyword evidence="2" id="KW-1185">Reference proteome</keyword>
<dbReference type="Proteomes" id="UP000799757">
    <property type="component" value="Unassembled WGS sequence"/>
</dbReference>
<accession>A0A6A6X7C6</accession>
<dbReference type="AlphaFoldDB" id="A0A6A6X7C6"/>
<organism evidence="1 2">
    <name type="scientific">Melanomma pulvis-pyrius CBS 109.77</name>
    <dbReference type="NCBI Taxonomy" id="1314802"/>
    <lineage>
        <taxon>Eukaryota</taxon>
        <taxon>Fungi</taxon>
        <taxon>Dikarya</taxon>
        <taxon>Ascomycota</taxon>
        <taxon>Pezizomycotina</taxon>
        <taxon>Dothideomycetes</taxon>
        <taxon>Pleosporomycetidae</taxon>
        <taxon>Pleosporales</taxon>
        <taxon>Melanommataceae</taxon>
        <taxon>Melanomma</taxon>
    </lineage>
</organism>
<dbReference type="EMBL" id="MU001977">
    <property type="protein sequence ID" value="KAF2792286.1"/>
    <property type="molecule type" value="Genomic_DNA"/>
</dbReference>